<reference evidence="2" key="1">
    <citation type="submission" date="2020-04" db="EMBL/GenBank/DDBJ databases">
        <authorList>
            <person name="Chiriac C."/>
            <person name="Salcher M."/>
            <person name="Ghai R."/>
            <person name="Kavagutti S V."/>
        </authorList>
    </citation>
    <scope>NUCLEOTIDE SEQUENCE</scope>
</reference>
<accession>A0A6J5LF85</accession>
<sequence>NGSITSTVSASTTAGFSIVKYTGNGTVGATIGHGLGVAPSMIYIKGRSNVDNWHVYSSATGNTGGMFLNSTSAFVASSGFWNNTSPSSTVFTLSNSSSNNSSGVTYVAYCFAPIAGFSAFGSYTGNGSATGPFIYLGFRPKFILVKCYDGAANWNTYDSSRNTYNPETYKLIPNLSDAEYTISGGTMNFLSNGFQLINTSTDFNGNGYNYIYMAFAENPTKYALAR</sequence>
<name>A0A6J5LF85_9CAUD</name>
<organism evidence="2">
    <name type="scientific">uncultured Caudovirales phage</name>
    <dbReference type="NCBI Taxonomy" id="2100421"/>
    <lineage>
        <taxon>Viruses</taxon>
        <taxon>Duplodnaviria</taxon>
        <taxon>Heunggongvirae</taxon>
        <taxon>Uroviricota</taxon>
        <taxon>Caudoviricetes</taxon>
        <taxon>Peduoviridae</taxon>
        <taxon>Maltschvirus</taxon>
        <taxon>Maltschvirus maltsch</taxon>
    </lineage>
</organism>
<dbReference type="EMBL" id="LR796262">
    <property type="protein sequence ID" value="CAB4132292.1"/>
    <property type="molecule type" value="Genomic_DNA"/>
</dbReference>
<gene>
    <name evidence="2" type="ORF">UFOVP261_1</name>
</gene>
<feature type="non-terminal residue" evidence="2">
    <location>
        <position position="1"/>
    </location>
</feature>
<dbReference type="InterPro" id="IPR055906">
    <property type="entry name" value="DUF7483"/>
</dbReference>
<proteinExistence type="predicted"/>
<evidence type="ECO:0000259" key="1">
    <source>
        <dbReference type="Pfam" id="PF24299"/>
    </source>
</evidence>
<feature type="domain" description="DUF7483" evidence="1">
    <location>
        <begin position="1"/>
        <end position="219"/>
    </location>
</feature>
<protein>
    <recommendedName>
        <fullName evidence="1">DUF7483 domain-containing protein</fullName>
    </recommendedName>
</protein>
<evidence type="ECO:0000313" key="2">
    <source>
        <dbReference type="EMBL" id="CAB4132292.1"/>
    </source>
</evidence>
<dbReference type="Pfam" id="PF24299">
    <property type="entry name" value="DUF7483"/>
    <property type="match status" value="1"/>
</dbReference>